<gene>
    <name evidence="2" type="ORF">AVEN_60528_1</name>
    <name evidence="1" type="ORF">AVEN_97237_1</name>
</gene>
<organism evidence="2 3">
    <name type="scientific">Araneus ventricosus</name>
    <name type="common">Orbweaver spider</name>
    <name type="synonym">Epeira ventricosa</name>
    <dbReference type="NCBI Taxonomy" id="182803"/>
    <lineage>
        <taxon>Eukaryota</taxon>
        <taxon>Metazoa</taxon>
        <taxon>Ecdysozoa</taxon>
        <taxon>Arthropoda</taxon>
        <taxon>Chelicerata</taxon>
        <taxon>Arachnida</taxon>
        <taxon>Araneae</taxon>
        <taxon>Araneomorphae</taxon>
        <taxon>Entelegynae</taxon>
        <taxon>Araneoidea</taxon>
        <taxon>Araneidae</taxon>
        <taxon>Araneus</taxon>
    </lineage>
</organism>
<dbReference type="AlphaFoldDB" id="A0A4Y2NGY5"/>
<dbReference type="OrthoDB" id="7289984at2759"/>
<name>A0A4Y2NGY5_ARAVE</name>
<sequence>MLPLLERAAQLQGGTGSLSVSKAAVLNISSMTGSIANTGVIFRRDLIIPAYKVSK</sequence>
<evidence type="ECO:0000313" key="3">
    <source>
        <dbReference type="Proteomes" id="UP000499080"/>
    </source>
</evidence>
<dbReference type="EMBL" id="BGPR01287551">
    <property type="protein sequence ID" value="GBN38558.1"/>
    <property type="molecule type" value="Genomic_DNA"/>
</dbReference>
<proteinExistence type="predicted"/>
<evidence type="ECO:0000313" key="1">
    <source>
        <dbReference type="EMBL" id="GBN38558.1"/>
    </source>
</evidence>
<protein>
    <submittedName>
        <fullName evidence="2">Uncharacterized protein</fullName>
    </submittedName>
</protein>
<feature type="non-terminal residue" evidence="2">
    <location>
        <position position="55"/>
    </location>
</feature>
<comment type="caution">
    <text evidence="2">The sequence shown here is derived from an EMBL/GenBank/DDBJ whole genome shotgun (WGS) entry which is preliminary data.</text>
</comment>
<dbReference type="EMBL" id="BGPR01287620">
    <property type="protein sequence ID" value="GBN38718.1"/>
    <property type="molecule type" value="Genomic_DNA"/>
</dbReference>
<dbReference type="Proteomes" id="UP000499080">
    <property type="component" value="Unassembled WGS sequence"/>
</dbReference>
<keyword evidence="3" id="KW-1185">Reference proteome</keyword>
<evidence type="ECO:0000313" key="2">
    <source>
        <dbReference type="EMBL" id="GBN38718.1"/>
    </source>
</evidence>
<accession>A0A4Y2NGY5</accession>
<reference evidence="2 3" key="1">
    <citation type="journal article" date="2019" name="Sci. Rep.">
        <title>Orb-weaving spider Araneus ventricosus genome elucidates the spidroin gene catalogue.</title>
        <authorList>
            <person name="Kono N."/>
            <person name="Nakamura H."/>
            <person name="Ohtoshi R."/>
            <person name="Moran D.A.P."/>
            <person name="Shinohara A."/>
            <person name="Yoshida Y."/>
            <person name="Fujiwara M."/>
            <person name="Mori M."/>
            <person name="Tomita M."/>
            <person name="Arakawa K."/>
        </authorList>
    </citation>
    <scope>NUCLEOTIDE SEQUENCE [LARGE SCALE GENOMIC DNA]</scope>
</reference>